<dbReference type="InterPro" id="IPR046342">
    <property type="entry name" value="CBS_dom_sf"/>
</dbReference>
<gene>
    <name evidence="4" type="ordered locus">NFA_790</name>
</gene>
<dbReference type="PANTHER" id="PTHR43080:SF2">
    <property type="entry name" value="CBS DOMAIN-CONTAINING PROTEIN"/>
    <property type="match status" value="1"/>
</dbReference>
<dbReference type="PANTHER" id="PTHR43080">
    <property type="entry name" value="CBS DOMAIN-CONTAINING PROTEIN CBSX3, MITOCHONDRIAL"/>
    <property type="match status" value="1"/>
</dbReference>
<dbReference type="Pfam" id="PF00571">
    <property type="entry name" value="CBS"/>
    <property type="match status" value="2"/>
</dbReference>
<dbReference type="KEGG" id="nfa:NFA_790"/>
<accession>Q5Z3S0</accession>
<evidence type="ECO:0000313" key="5">
    <source>
        <dbReference type="Proteomes" id="UP000006820"/>
    </source>
</evidence>
<dbReference type="InterPro" id="IPR051257">
    <property type="entry name" value="Diverse_CBS-Domain"/>
</dbReference>
<dbReference type="AlphaFoldDB" id="Q5Z3S0"/>
<dbReference type="Gene3D" id="3.10.580.10">
    <property type="entry name" value="CBS-domain"/>
    <property type="match status" value="1"/>
</dbReference>
<evidence type="ECO:0000256" key="1">
    <source>
        <dbReference type="ARBA" id="ARBA00023122"/>
    </source>
</evidence>
<dbReference type="HOGENOM" id="CLU_040681_12_0_11"/>
<reference evidence="4 5" key="1">
    <citation type="journal article" date="2004" name="Proc. Natl. Acad. Sci. U.S.A.">
        <title>The complete genomic sequence of Nocardia farcinica IFM 10152.</title>
        <authorList>
            <person name="Ishikawa J."/>
            <person name="Yamashita A."/>
            <person name="Mikami Y."/>
            <person name="Hoshino Y."/>
            <person name="Kurita H."/>
            <person name="Hotta K."/>
            <person name="Shiba T."/>
            <person name="Hattori M."/>
        </authorList>
    </citation>
    <scope>NUCLEOTIDE SEQUENCE [LARGE SCALE GENOMIC DNA]</scope>
    <source>
        <strain evidence="4 5">IFM 10152</strain>
    </source>
</reference>
<evidence type="ECO:0000259" key="3">
    <source>
        <dbReference type="PROSITE" id="PS51371"/>
    </source>
</evidence>
<feature type="domain" description="CBS" evidence="3">
    <location>
        <begin position="90"/>
        <end position="147"/>
    </location>
</feature>
<dbReference type="SMART" id="SM00116">
    <property type="entry name" value="CBS"/>
    <property type="match status" value="2"/>
</dbReference>
<name>Q5Z3S0_NOCFA</name>
<sequence>MRMGSAPPEPTRTRRQLMTTARDIMKPGAQWISKQDTVERAAQLMADLGVGSLVVADENERMCGIVTDRDIVVKCVAHGANPATTPAAELCEATPRWVAADADVEEVLDAMENHRVKRMPVIENKRLVGMISEADLARHLDDNQLSEFVTAVYGRP</sequence>
<feature type="domain" description="CBS" evidence="3">
    <location>
        <begin position="25"/>
        <end position="84"/>
    </location>
</feature>
<dbReference type="SUPFAM" id="SSF54631">
    <property type="entry name" value="CBS-domain pair"/>
    <property type="match status" value="1"/>
</dbReference>
<dbReference type="CDD" id="cd04622">
    <property type="entry name" value="CBS_pair_HRP1_like"/>
    <property type="match status" value="1"/>
</dbReference>
<dbReference type="STRING" id="247156.NFA_790"/>
<dbReference type="InterPro" id="IPR000644">
    <property type="entry name" value="CBS_dom"/>
</dbReference>
<dbReference type="EMBL" id="AP006618">
    <property type="protein sequence ID" value="BAD54921.1"/>
    <property type="molecule type" value="Genomic_DNA"/>
</dbReference>
<dbReference type="Proteomes" id="UP000006820">
    <property type="component" value="Chromosome"/>
</dbReference>
<evidence type="ECO:0000313" key="4">
    <source>
        <dbReference type="EMBL" id="BAD54921.1"/>
    </source>
</evidence>
<dbReference type="PROSITE" id="PS51371">
    <property type="entry name" value="CBS"/>
    <property type="match status" value="2"/>
</dbReference>
<protein>
    <recommendedName>
        <fullName evidence="3">CBS domain-containing protein</fullName>
    </recommendedName>
</protein>
<proteinExistence type="predicted"/>
<keyword evidence="5" id="KW-1185">Reference proteome</keyword>
<evidence type="ECO:0000256" key="2">
    <source>
        <dbReference type="PROSITE-ProRule" id="PRU00703"/>
    </source>
</evidence>
<organism evidence="4 5">
    <name type="scientific">Nocardia farcinica (strain IFM 10152)</name>
    <dbReference type="NCBI Taxonomy" id="247156"/>
    <lineage>
        <taxon>Bacteria</taxon>
        <taxon>Bacillati</taxon>
        <taxon>Actinomycetota</taxon>
        <taxon>Actinomycetes</taxon>
        <taxon>Mycobacteriales</taxon>
        <taxon>Nocardiaceae</taxon>
        <taxon>Nocardia</taxon>
    </lineage>
</organism>
<keyword evidence="1 2" id="KW-0129">CBS domain</keyword>
<dbReference type="eggNOG" id="COG2905">
    <property type="taxonomic scope" value="Bacteria"/>
</dbReference>